<proteinExistence type="predicted"/>
<dbReference type="SUPFAM" id="SSF102588">
    <property type="entry name" value="LmbE-like"/>
    <property type="match status" value="1"/>
</dbReference>
<dbReference type="eggNOG" id="COG2120">
    <property type="taxonomic scope" value="Bacteria"/>
</dbReference>
<keyword evidence="2" id="KW-1185">Reference proteome</keyword>
<dbReference type="InterPro" id="IPR003737">
    <property type="entry name" value="GlcNAc_PI_deacetylase-related"/>
</dbReference>
<comment type="caution">
    <text evidence="1">The sequence shown here is derived from an EMBL/GenBank/DDBJ whole genome shotgun (WGS) entry which is preliminary data.</text>
</comment>
<protein>
    <submittedName>
        <fullName evidence="1">N-acetylglucosaminylphosphatidylinositol deacetylase</fullName>
    </submittedName>
</protein>
<dbReference type="Pfam" id="PF02585">
    <property type="entry name" value="PIG-L"/>
    <property type="match status" value="1"/>
</dbReference>
<dbReference type="Proteomes" id="UP000030152">
    <property type="component" value="Unassembled WGS sequence"/>
</dbReference>
<dbReference type="EMBL" id="JRLX01000005">
    <property type="protein sequence ID" value="KGO87455.1"/>
    <property type="molecule type" value="Genomic_DNA"/>
</dbReference>
<reference evidence="1 2" key="1">
    <citation type="submission" date="2013-09" db="EMBL/GenBank/DDBJ databases">
        <authorList>
            <person name="Zeng Z."/>
            <person name="Chen C."/>
        </authorList>
    </citation>
    <scope>NUCLEOTIDE SEQUENCE [LARGE SCALE GENOMIC DNA]</scope>
    <source>
        <strain evidence="1 2">WB 3.3-2</strain>
    </source>
</reference>
<evidence type="ECO:0000313" key="2">
    <source>
        <dbReference type="Proteomes" id="UP000030152"/>
    </source>
</evidence>
<name>A0A0A2MGL8_9FLAO</name>
<dbReference type="STRING" id="1121895.GCA_000378485_02374"/>
<dbReference type="Gene3D" id="3.40.50.10320">
    <property type="entry name" value="LmbE-like"/>
    <property type="match status" value="1"/>
</dbReference>
<dbReference type="AlphaFoldDB" id="A0A0A2MGL8"/>
<organism evidence="1 2">
    <name type="scientific">Flavobacterium rivuli WB 3.3-2 = DSM 21788</name>
    <dbReference type="NCBI Taxonomy" id="1121895"/>
    <lineage>
        <taxon>Bacteria</taxon>
        <taxon>Pseudomonadati</taxon>
        <taxon>Bacteroidota</taxon>
        <taxon>Flavobacteriia</taxon>
        <taxon>Flavobacteriales</taxon>
        <taxon>Flavobacteriaceae</taxon>
        <taxon>Flavobacterium</taxon>
    </lineage>
</organism>
<dbReference type="InterPro" id="IPR024078">
    <property type="entry name" value="LmbE-like_dom_sf"/>
</dbReference>
<dbReference type="OrthoDB" id="9790023at2"/>
<gene>
    <name evidence="1" type="ORF">Q765_07250</name>
</gene>
<dbReference type="RefSeq" id="WP_020213540.1">
    <property type="nucleotide sequence ID" value="NZ_JRLX01000005.1"/>
</dbReference>
<evidence type="ECO:0000313" key="1">
    <source>
        <dbReference type="EMBL" id="KGO87455.1"/>
    </source>
</evidence>
<accession>A0A0A2MGL8</accession>
<sequence>MVKKTYLTVTAHPDDEILGFGASAFTLSQQGHTVYNCILSGNAEARLHRPEDKVLYENTCTAQQIVGAQPPVLGSFPNIKFNTIPHIELVQFIEAVIKQVQPDYIFTHHPSDLNDDHLHTSRACQAAARLFQRQSNIKPLQGLYFMEIPSSTDWAFPSNNAPFQPNTFIEVGEAGVAKKIKALSAYKGVMREYPHPRSVQVLQGLAALRGGQSGLLYAEAFQAAFQILK</sequence>